<feature type="non-terminal residue" evidence="4">
    <location>
        <position position="1"/>
    </location>
</feature>
<keyword evidence="3" id="KW-0732">Signal</keyword>
<dbReference type="Pfam" id="PF03227">
    <property type="entry name" value="GILT"/>
    <property type="match status" value="1"/>
</dbReference>
<gene>
    <name evidence="4" type="ORF">ONB1V03_LOCUS18937</name>
</gene>
<accession>A0A7R9QYE4</accession>
<dbReference type="EMBL" id="CAJPVJ010027504">
    <property type="protein sequence ID" value="CAG2179513.1"/>
    <property type="molecule type" value="Genomic_DNA"/>
</dbReference>
<evidence type="ECO:0000313" key="4">
    <source>
        <dbReference type="EMBL" id="CAD7662377.1"/>
    </source>
</evidence>
<evidence type="ECO:0000313" key="5">
    <source>
        <dbReference type="Proteomes" id="UP000728032"/>
    </source>
</evidence>
<dbReference type="GO" id="GO:0016671">
    <property type="term" value="F:oxidoreductase activity, acting on a sulfur group of donors, disulfide as acceptor"/>
    <property type="evidence" value="ECO:0007669"/>
    <property type="project" value="InterPro"/>
</dbReference>
<dbReference type="InterPro" id="IPR004911">
    <property type="entry name" value="Interferon-induced_GILT"/>
</dbReference>
<dbReference type="OrthoDB" id="958254at2759"/>
<organism evidence="4">
    <name type="scientific">Oppiella nova</name>
    <dbReference type="NCBI Taxonomy" id="334625"/>
    <lineage>
        <taxon>Eukaryota</taxon>
        <taxon>Metazoa</taxon>
        <taxon>Ecdysozoa</taxon>
        <taxon>Arthropoda</taxon>
        <taxon>Chelicerata</taxon>
        <taxon>Arachnida</taxon>
        <taxon>Acari</taxon>
        <taxon>Acariformes</taxon>
        <taxon>Sarcoptiformes</taxon>
        <taxon>Oribatida</taxon>
        <taxon>Brachypylina</taxon>
        <taxon>Oppioidea</taxon>
        <taxon>Oppiidae</taxon>
        <taxon>Oppiella</taxon>
    </lineage>
</organism>
<protein>
    <submittedName>
        <fullName evidence="4">Uncharacterized protein</fullName>
    </submittedName>
</protein>
<dbReference type="AlphaFoldDB" id="A0A7R9QYE4"/>
<comment type="similarity">
    <text evidence="1">Belongs to the GILT family.</text>
</comment>
<evidence type="ECO:0000256" key="1">
    <source>
        <dbReference type="ARBA" id="ARBA00005679"/>
    </source>
</evidence>
<dbReference type="EMBL" id="OC942329">
    <property type="protein sequence ID" value="CAD7662377.1"/>
    <property type="molecule type" value="Genomic_DNA"/>
</dbReference>
<feature type="signal peptide" evidence="3">
    <location>
        <begin position="1"/>
        <end position="15"/>
    </location>
</feature>
<proteinExistence type="inferred from homology"/>
<feature type="chain" id="PRO_5036211932" evidence="3">
    <location>
        <begin position="16"/>
        <end position="236"/>
    </location>
</feature>
<name>A0A7R9QYE4_9ACAR</name>
<dbReference type="Proteomes" id="UP000728032">
    <property type="component" value="Unassembled WGS sequence"/>
</dbReference>
<evidence type="ECO:0000256" key="3">
    <source>
        <dbReference type="SAM" id="SignalP"/>
    </source>
</evidence>
<evidence type="ECO:0000256" key="2">
    <source>
        <dbReference type="ARBA" id="ARBA00023180"/>
    </source>
</evidence>
<reference evidence="4" key="1">
    <citation type="submission" date="2020-11" db="EMBL/GenBank/DDBJ databases">
        <authorList>
            <person name="Tran Van P."/>
        </authorList>
    </citation>
    <scope>NUCLEOTIDE SEQUENCE</scope>
</reference>
<keyword evidence="5" id="KW-1185">Reference proteome</keyword>
<keyword evidence="2" id="KW-0325">Glycoprotein</keyword>
<sequence length="236" mass="26861">MNLLIVLTIILSTCAVFEFKPQTLADDANTPVVRVQVFYTPFSQKAIDFIRLNKIDSDKGIYALMMPKEGSETEVKYKVEVDFVPWGRNVRKVEDNKLVYDCSNTENAEKDADCVGTRLHACMSHYTGNLHHNHHEFYMILCTTQEADWTTDPLKNIATCSNEVNDEPDDAFNLEICAKTDNDIGRSFLDEAISATNVITMFEELNKDNDPLIYINGERNDDARTDLRTAVCRAFK</sequence>